<keyword evidence="8 13" id="KW-0472">Membrane</keyword>
<dbReference type="GO" id="GO:0008444">
    <property type="term" value="F:CDP-diacylglycerol-glycerol-3-phosphate 3-phosphatidyltransferase activity"/>
    <property type="evidence" value="ECO:0007669"/>
    <property type="project" value="UniProtKB-EC"/>
</dbReference>
<comment type="subcellular location">
    <subcellularLocation>
        <location evidence="1">Membrane</location>
        <topology evidence="1">Multi-pass membrane protein</topology>
    </subcellularLocation>
</comment>
<evidence type="ECO:0000256" key="12">
    <source>
        <dbReference type="RuleBase" id="RU003750"/>
    </source>
</evidence>
<dbReference type="InterPro" id="IPR048254">
    <property type="entry name" value="CDP_ALCOHOL_P_TRANSF_CS"/>
</dbReference>
<name>A0ABT0CA16_THEVL</name>
<keyword evidence="9" id="KW-0594">Phospholipid biosynthesis</keyword>
<dbReference type="Pfam" id="PF01066">
    <property type="entry name" value="CDP-OH_P_transf"/>
    <property type="match status" value="1"/>
</dbReference>
<dbReference type="EC" id="2.7.8.5" evidence="11"/>
<dbReference type="NCBIfam" id="TIGR00560">
    <property type="entry name" value="pgsA"/>
    <property type="match status" value="1"/>
</dbReference>
<dbReference type="PANTHER" id="PTHR14269">
    <property type="entry name" value="CDP-DIACYLGLYCEROL--GLYCEROL-3-PHOSPHATE 3-PHOSPHATIDYLTRANSFERASE-RELATED"/>
    <property type="match status" value="1"/>
</dbReference>
<keyword evidence="10" id="KW-1208">Phospholipid metabolism</keyword>
<evidence type="ECO:0000256" key="8">
    <source>
        <dbReference type="ARBA" id="ARBA00023136"/>
    </source>
</evidence>
<evidence type="ECO:0000256" key="11">
    <source>
        <dbReference type="NCBIfam" id="TIGR00560"/>
    </source>
</evidence>
<gene>
    <name evidence="14" type="primary">pgsA</name>
    <name evidence="14" type="ORF">JX360_06530</name>
</gene>
<evidence type="ECO:0000313" key="14">
    <source>
        <dbReference type="EMBL" id="MCJ2542562.1"/>
    </source>
</evidence>
<keyword evidence="15" id="KW-1185">Reference proteome</keyword>
<sequence>MNSGEANVESGILGQRPKLAWVNLPTAITLLRLAGIPFILLGLSWGSPAGEGLAFWAFLLAAATDWLDGYLARRYGLVTEVGKFLDPLVDKLLVLAPLLSLLELGRIPAWGVFLIVGRELAIAGWRVNQTQIRGANLWGKAKTVTQILAIALLILGWPVGIPCFWLAVVLTLLSGLMYLRNDPAELEPDPRSRLDKESTSA</sequence>
<feature type="transmembrane region" description="Helical" evidence="13">
    <location>
        <begin position="20"/>
        <end position="41"/>
    </location>
</feature>
<evidence type="ECO:0000256" key="5">
    <source>
        <dbReference type="ARBA" id="ARBA00022692"/>
    </source>
</evidence>
<keyword evidence="7" id="KW-0443">Lipid metabolism</keyword>
<dbReference type="Proteomes" id="UP000830835">
    <property type="component" value="Unassembled WGS sequence"/>
</dbReference>
<feature type="transmembrane region" description="Helical" evidence="13">
    <location>
        <begin position="53"/>
        <end position="72"/>
    </location>
</feature>
<dbReference type="PANTHER" id="PTHR14269:SF62">
    <property type="entry name" value="CDP-DIACYLGLYCEROL--GLYCEROL-3-PHOSPHATE 3-PHOSPHATIDYLTRANSFERASE 1, CHLOROPLASTIC"/>
    <property type="match status" value="1"/>
</dbReference>
<feature type="transmembrane region" description="Helical" evidence="13">
    <location>
        <begin position="147"/>
        <end position="173"/>
    </location>
</feature>
<keyword evidence="3" id="KW-0444">Lipid biosynthesis</keyword>
<reference evidence="14" key="1">
    <citation type="submission" date="2021-02" db="EMBL/GenBank/DDBJ databases">
        <title>The CRISPR/cas machinery reduction and long-range gene transfer in the hot spring cyanobacterium Synechococcus.</title>
        <authorList>
            <person name="Dvorak P."/>
            <person name="Jahodarova E."/>
            <person name="Hasler P."/>
            <person name="Poulickova A."/>
        </authorList>
    </citation>
    <scope>NUCLEOTIDE SEQUENCE</scope>
    <source>
        <strain evidence="14">Rupite</strain>
    </source>
</reference>
<organism evidence="14 15">
    <name type="scientific">Thermostichus vulcanus str. 'Rupite'</name>
    <dbReference type="NCBI Taxonomy" id="2813851"/>
    <lineage>
        <taxon>Bacteria</taxon>
        <taxon>Bacillati</taxon>
        <taxon>Cyanobacteriota</taxon>
        <taxon>Cyanophyceae</taxon>
        <taxon>Thermostichales</taxon>
        <taxon>Thermostichaceae</taxon>
        <taxon>Thermostichus</taxon>
    </lineage>
</organism>
<comment type="caution">
    <text evidence="14">The sequence shown here is derived from an EMBL/GenBank/DDBJ whole genome shotgun (WGS) entry which is preliminary data.</text>
</comment>
<dbReference type="PROSITE" id="PS00379">
    <property type="entry name" value="CDP_ALCOHOL_P_TRANSF"/>
    <property type="match status" value="1"/>
</dbReference>
<evidence type="ECO:0000256" key="10">
    <source>
        <dbReference type="ARBA" id="ARBA00023264"/>
    </source>
</evidence>
<evidence type="ECO:0000313" key="15">
    <source>
        <dbReference type="Proteomes" id="UP000830835"/>
    </source>
</evidence>
<dbReference type="InterPro" id="IPR043130">
    <property type="entry name" value="CDP-OH_PTrfase_TM_dom"/>
</dbReference>
<accession>A0ABT0CA16</accession>
<evidence type="ECO:0000256" key="3">
    <source>
        <dbReference type="ARBA" id="ARBA00022516"/>
    </source>
</evidence>
<protein>
    <recommendedName>
        <fullName evidence="11">CDP-diacylglycerol--glycerol-3-phosphate 3-phosphatidyltransferase</fullName>
        <ecNumber evidence="11">2.7.8.5</ecNumber>
    </recommendedName>
</protein>
<dbReference type="InterPro" id="IPR050324">
    <property type="entry name" value="CDP-alcohol_PTase-I"/>
</dbReference>
<comment type="similarity">
    <text evidence="2 12">Belongs to the CDP-alcohol phosphatidyltransferase class-I family.</text>
</comment>
<keyword evidence="4 12" id="KW-0808">Transferase</keyword>
<evidence type="ECO:0000256" key="4">
    <source>
        <dbReference type="ARBA" id="ARBA00022679"/>
    </source>
</evidence>
<evidence type="ECO:0000256" key="1">
    <source>
        <dbReference type="ARBA" id="ARBA00004141"/>
    </source>
</evidence>
<dbReference type="InterPro" id="IPR000462">
    <property type="entry name" value="CDP-OH_P_trans"/>
</dbReference>
<keyword evidence="6 13" id="KW-1133">Transmembrane helix</keyword>
<evidence type="ECO:0000256" key="9">
    <source>
        <dbReference type="ARBA" id="ARBA00023209"/>
    </source>
</evidence>
<dbReference type="Gene3D" id="1.20.120.1760">
    <property type="match status" value="1"/>
</dbReference>
<keyword evidence="5 13" id="KW-0812">Transmembrane</keyword>
<evidence type="ECO:0000256" key="13">
    <source>
        <dbReference type="SAM" id="Phobius"/>
    </source>
</evidence>
<proteinExistence type="inferred from homology"/>
<dbReference type="InterPro" id="IPR004570">
    <property type="entry name" value="Phosphatidylglycerol_P_synth"/>
</dbReference>
<evidence type="ECO:0000256" key="2">
    <source>
        <dbReference type="ARBA" id="ARBA00010441"/>
    </source>
</evidence>
<evidence type="ECO:0000256" key="6">
    <source>
        <dbReference type="ARBA" id="ARBA00022989"/>
    </source>
</evidence>
<evidence type="ECO:0000256" key="7">
    <source>
        <dbReference type="ARBA" id="ARBA00023098"/>
    </source>
</evidence>
<dbReference type="RefSeq" id="WP_244349838.1">
    <property type="nucleotide sequence ID" value="NZ_JAFIRA010000012.1"/>
</dbReference>
<dbReference type="EMBL" id="JAFIRA010000012">
    <property type="protein sequence ID" value="MCJ2542562.1"/>
    <property type="molecule type" value="Genomic_DNA"/>
</dbReference>